<keyword evidence="1" id="KW-0863">Zinc-finger</keyword>
<dbReference type="PROSITE" id="PS50158">
    <property type="entry name" value="ZF_CCHC"/>
    <property type="match status" value="1"/>
</dbReference>
<feature type="compositionally biased region" description="Acidic residues" evidence="2">
    <location>
        <begin position="249"/>
        <end position="264"/>
    </location>
</feature>
<comment type="caution">
    <text evidence="4">The sequence shown here is derived from an EMBL/GenBank/DDBJ whole genome shotgun (WGS) entry which is preliminary data.</text>
</comment>
<feature type="region of interest" description="Disordered" evidence="2">
    <location>
        <begin position="207"/>
        <end position="264"/>
    </location>
</feature>
<dbReference type="GO" id="GO:0003676">
    <property type="term" value="F:nucleic acid binding"/>
    <property type="evidence" value="ECO:0007669"/>
    <property type="project" value="InterPro"/>
</dbReference>
<keyword evidence="1" id="KW-0862">Zinc</keyword>
<organism evidence="4">
    <name type="scientific">Tanacetum cinerariifolium</name>
    <name type="common">Dalmatian daisy</name>
    <name type="synonym">Chrysanthemum cinerariifolium</name>
    <dbReference type="NCBI Taxonomy" id="118510"/>
    <lineage>
        <taxon>Eukaryota</taxon>
        <taxon>Viridiplantae</taxon>
        <taxon>Streptophyta</taxon>
        <taxon>Embryophyta</taxon>
        <taxon>Tracheophyta</taxon>
        <taxon>Spermatophyta</taxon>
        <taxon>Magnoliopsida</taxon>
        <taxon>eudicotyledons</taxon>
        <taxon>Gunneridae</taxon>
        <taxon>Pentapetalae</taxon>
        <taxon>asterids</taxon>
        <taxon>campanulids</taxon>
        <taxon>Asterales</taxon>
        <taxon>Asteraceae</taxon>
        <taxon>Asteroideae</taxon>
        <taxon>Anthemideae</taxon>
        <taxon>Anthemidinae</taxon>
        <taxon>Tanacetum</taxon>
    </lineage>
</organism>
<dbReference type="EMBL" id="BKCJ010284611">
    <property type="protein sequence ID" value="GEZ48513.1"/>
    <property type="molecule type" value="Genomic_DNA"/>
</dbReference>
<dbReference type="SUPFAM" id="SSF57756">
    <property type="entry name" value="Retrovirus zinc finger-like domains"/>
    <property type="match status" value="1"/>
</dbReference>
<evidence type="ECO:0000256" key="2">
    <source>
        <dbReference type="SAM" id="MobiDB-lite"/>
    </source>
</evidence>
<evidence type="ECO:0000256" key="1">
    <source>
        <dbReference type="PROSITE-ProRule" id="PRU00047"/>
    </source>
</evidence>
<dbReference type="SMART" id="SM00343">
    <property type="entry name" value="ZnF_C2HC"/>
    <property type="match status" value="1"/>
</dbReference>
<evidence type="ECO:0000259" key="3">
    <source>
        <dbReference type="PROSITE" id="PS50158"/>
    </source>
</evidence>
<feature type="compositionally biased region" description="Basic and acidic residues" evidence="2">
    <location>
        <begin position="207"/>
        <end position="219"/>
    </location>
</feature>
<dbReference type="AlphaFoldDB" id="A0A699IH82"/>
<accession>A0A699IH82</accession>
<dbReference type="InterPro" id="IPR036875">
    <property type="entry name" value="Znf_CCHC_sf"/>
</dbReference>
<dbReference type="GO" id="GO:0008270">
    <property type="term" value="F:zinc ion binding"/>
    <property type="evidence" value="ECO:0007669"/>
    <property type="project" value="UniProtKB-KW"/>
</dbReference>
<keyword evidence="1" id="KW-0479">Metal-binding</keyword>
<evidence type="ECO:0000313" key="4">
    <source>
        <dbReference type="EMBL" id="GEZ48513.1"/>
    </source>
</evidence>
<protein>
    <recommendedName>
        <fullName evidence="3">CCHC-type domain-containing protein</fullName>
    </recommendedName>
</protein>
<proteinExistence type="predicted"/>
<reference evidence="4" key="1">
    <citation type="journal article" date="2019" name="Sci. Rep.">
        <title>Draft genome of Tanacetum cinerariifolium, the natural source of mosquito coil.</title>
        <authorList>
            <person name="Yamashiro T."/>
            <person name="Shiraishi A."/>
            <person name="Satake H."/>
            <person name="Nakayama K."/>
        </authorList>
    </citation>
    <scope>NUCLEOTIDE SEQUENCE</scope>
</reference>
<gene>
    <name evidence="4" type="ORF">Tci_520486</name>
</gene>
<feature type="compositionally biased region" description="Basic and acidic residues" evidence="2">
    <location>
        <begin position="231"/>
        <end position="240"/>
    </location>
</feature>
<feature type="domain" description="CCHC-type" evidence="3">
    <location>
        <begin position="193"/>
        <end position="208"/>
    </location>
</feature>
<name>A0A699IH82_TANCI</name>
<dbReference type="InterPro" id="IPR001878">
    <property type="entry name" value="Znf_CCHC"/>
</dbReference>
<sequence>MHKMINAAGSSITAAEQRLAKKNKLKARRTLLMALLDKHQLKFNIHKDAKSLMEAIEKRFGEWKTHTLIWRNKANLEEQSLDDLFNNLKIYEAEVKGSSTSSQNTQNIVFVSSHNTDNINESVGDVLSIFAASSKAIVSTLPNVDSLSDAEMDLKWQMVMLIIRARRFLKRTIRNLGVNGTDTIGFDISKVECYNCHRRGHFVKECRSPNDNKNKEATRRPVLTKSSTNKTSKDMSKTLRPDVPIVEDWISDSEDENENESVPK</sequence>
<dbReference type="Gene3D" id="4.10.60.10">
    <property type="entry name" value="Zinc finger, CCHC-type"/>
    <property type="match status" value="1"/>
</dbReference>